<dbReference type="Gene3D" id="3.40.50.2000">
    <property type="entry name" value="Glycogen Phosphorylase B"/>
    <property type="match status" value="2"/>
</dbReference>
<organism evidence="3 4">
    <name type="scientific">Marinobacter halodurans</name>
    <dbReference type="NCBI Taxonomy" id="2528979"/>
    <lineage>
        <taxon>Bacteria</taxon>
        <taxon>Pseudomonadati</taxon>
        <taxon>Pseudomonadota</taxon>
        <taxon>Gammaproteobacteria</taxon>
        <taxon>Pseudomonadales</taxon>
        <taxon>Marinobacteraceae</taxon>
        <taxon>Marinobacter</taxon>
    </lineage>
</organism>
<dbReference type="InterPro" id="IPR001296">
    <property type="entry name" value="Glyco_trans_1"/>
</dbReference>
<sequence>MEKVLHLIDSGGLYGAEKMLLTLVSQQMAMGLSPMILSAGELDAGDKAIEVEARRLGLPVHPWRMRPGFNPSEALRILRWAQAEGYELLHSHGYKFNVLLGMWPAFMRRLPMVATLHGYVKAARYTRAWLYEALDRMILRRLNRIVVVSEAMRFDIPPGIARSSALTVIPNGLDTESLRETAKTPLPQALQVFIDNHHPILLGVGRLSREKGFERLVGALALLKARFPGIGLMLVGEGRERQALTDQIVTEGLQQQVMMPGYCDTVPALMAAADVLCMPSRTEGLPISLLEAMALELPVVASNVGEIGAVLGNDCGGYLVDATESASLANSIVDCLTDEQERGKRVAWARSRVERDFSGEAMCQRYMTVYEQAHR</sequence>
<dbReference type="PANTHER" id="PTHR12526">
    <property type="entry name" value="GLYCOSYLTRANSFERASE"/>
    <property type="match status" value="1"/>
</dbReference>
<dbReference type="Pfam" id="PF13439">
    <property type="entry name" value="Glyco_transf_4"/>
    <property type="match status" value="1"/>
</dbReference>
<evidence type="ECO:0000313" key="3">
    <source>
        <dbReference type="EMBL" id="TBW51576.1"/>
    </source>
</evidence>
<proteinExistence type="predicted"/>
<dbReference type="InterPro" id="IPR028098">
    <property type="entry name" value="Glyco_trans_4-like_N"/>
</dbReference>
<dbReference type="Pfam" id="PF00534">
    <property type="entry name" value="Glycos_transf_1"/>
    <property type="match status" value="1"/>
</dbReference>
<protein>
    <submittedName>
        <fullName evidence="3">Glycosyltransferase family 1 protein</fullName>
    </submittedName>
</protein>
<dbReference type="SUPFAM" id="SSF53756">
    <property type="entry name" value="UDP-Glycosyltransferase/glycogen phosphorylase"/>
    <property type="match status" value="1"/>
</dbReference>
<evidence type="ECO:0000313" key="4">
    <source>
        <dbReference type="Proteomes" id="UP000313645"/>
    </source>
</evidence>
<name>A0ABY1ZGS0_9GAMM</name>
<evidence type="ECO:0000259" key="1">
    <source>
        <dbReference type="Pfam" id="PF00534"/>
    </source>
</evidence>
<evidence type="ECO:0000259" key="2">
    <source>
        <dbReference type="Pfam" id="PF13439"/>
    </source>
</evidence>
<comment type="caution">
    <text evidence="3">The sequence shown here is derived from an EMBL/GenBank/DDBJ whole genome shotgun (WGS) entry which is preliminary data.</text>
</comment>
<feature type="domain" description="Glycosyltransferase subfamily 4-like N-terminal" evidence="2">
    <location>
        <begin position="15"/>
        <end position="176"/>
    </location>
</feature>
<dbReference type="Proteomes" id="UP000313645">
    <property type="component" value="Unassembled WGS sequence"/>
</dbReference>
<dbReference type="RefSeq" id="WP_131483081.1">
    <property type="nucleotide sequence ID" value="NZ_SJDL01000030.1"/>
</dbReference>
<feature type="domain" description="Glycosyl transferase family 1" evidence="1">
    <location>
        <begin position="194"/>
        <end position="344"/>
    </location>
</feature>
<gene>
    <name evidence="3" type="ORF">EZI54_17030</name>
</gene>
<accession>A0ABY1ZGS0</accession>
<dbReference type="EMBL" id="SJDL01000030">
    <property type="protein sequence ID" value="TBW51576.1"/>
    <property type="molecule type" value="Genomic_DNA"/>
</dbReference>
<keyword evidence="4" id="KW-1185">Reference proteome</keyword>
<dbReference type="CDD" id="cd03811">
    <property type="entry name" value="GT4_GT28_WabH-like"/>
    <property type="match status" value="1"/>
</dbReference>
<reference evidence="3 4" key="1">
    <citation type="submission" date="2019-02" db="EMBL/GenBank/DDBJ databases">
        <title>Marinobacter halodurans sp. nov., a marine bacterium isolated from sea tidal flat.</title>
        <authorList>
            <person name="Yoo Y."/>
            <person name="Lee D.W."/>
            <person name="Kim B.S."/>
            <person name="Kim J.-J."/>
        </authorList>
    </citation>
    <scope>NUCLEOTIDE SEQUENCE [LARGE SCALE GENOMIC DNA]</scope>
    <source>
        <strain evidence="3 4">YJ-S3-2</strain>
    </source>
</reference>
<dbReference type="PANTHER" id="PTHR12526:SF637">
    <property type="entry name" value="GLYCOSYLTRANSFERASE EPSF-RELATED"/>
    <property type="match status" value="1"/>
</dbReference>